<dbReference type="PANTHER" id="PTHR31113:SF20">
    <property type="entry name" value="UPF0496 PROTEIN 2-RELATED"/>
    <property type="match status" value="1"/>
</dbReference>
<feature type="transmembrane region" description="Helical" evidence="6">
    <location>
        <begin position="234"/>
        <end position="257"/>
    </location>
</feature>
<comment type="caution">
    <text evidence="7">The sequence shown here is derived from an EMBL/GenBank/DDBJ whole genome shotgun (WGS) entry which is preliminary data.</text>
</comment>
<evidence type="ECO:0000256" key="5">
    <source>
        <dbReference type="ARBA" id="ARBA00023136"/>
    </source>
</evidence>
<dbReference type="PANTHER" id="PTHR31113">
    <property type="entry name" value="UPF0496 PROTEIN 3-RELATED"/>
    <property type="match status" value="1"/>
</dbReference>
<dbReference type="InterPro" id="IPR007749">
    <property type="entry name" value="DUF677"/>
</dbReference>
<dbReference type="AlphaFoldDB" id="A0A2G9GFY6"/>
<keyword evidence="3 6" id="KW-0812">Transmembrane</keyword>
<evidence type="ECO:0000256" key="4">
    <source>
        <dbReference type="ARBA" id="ARBA00022989"/>
    </source>
</evidence>
<evidence type="ECO:0000256" key="2">
    <source>
        <dbReference type="ARBA" id="ARBA00009074"/>
    </source>
</evidence>
<proteinExistence type="inferred from homology"/>
<evidence type="ECO:0000256" key="6">
    <source>
        <dbReference type="SAM" id="Phobius"/>
    </source>
</evidence>
<protein>
    <submittedName>
        <fullName evidence="7">Uncharacterized protein</fullName>
    </submittedName>
</protein>
<name>A0A2G9GFY6_9LAMI</name>
<dbReference type="GO" id="GO:0016020">
    <property type="term" value="C:membrane"/>
    <property type="evidence" value="ECO:0007669"/>
    <property type="project" value="UniProtKB-SubCell"/>
</dbReference>
<keyword evidence="4 6" id="KW-1133">Transmembrane helix</keyword>
<dbReference type="OrthoDB" id="776561at2759"/>
<evidence type="ECO:0000313" key="8">
    <source>
        <dbReference type="Proteomes" id="UP000231279"/>
    </source>
</evidence>
<keyword evidence="8" id="KW-1185">Reference proteome</keyword>
<dbReference type="STRING" id="429701.A0A2G9GFY6"/>
<dbReference type="Proteomes" id="UP000231279">
    <property type="component" value="Unassembled WGS sequence"/>
</dbReference>
<comment type="subcellular location">
    <subcellularLocation>
        <location evidence="1">Membrane</location>
    </subcellularLocation>
</comment>
<evidence type="ECO:0000256" key="3">
    <source>
        <dbReference type="ARBA" id="ARBA00022692"/>
    </source>
</evidence>
<feature type="transmembrane region" description="Helical" evidence="6">
    <location>
        <begin position="263"/>
        <end position="282"/>
    </location>
</feature>
<evidence type="ECO:0000313" key="7">
    <source>
        <dbReference type="EMBL" id="PIN04105.1"/>
    </source>
</evidence>
<comment type="similarity">
    <text evidence="2">Belongs to the UPF0496 family.</text>
</comment>
<dbReference type="EMBL" id="NKXS01005275">
    <property type="protein sequence ID" value="PIN04105.1"/>
    <property type="molecule type" value="Genomic_DNA"/>
</dbReference>
<keyword evidence="5 6" id="KW-0472">Membrane</keyword>
<sequence length="394" mass="45188">MSLMKNIILSKLKFSSSTKEGKNGKEVMNGLMRKPNVNEEYYEAFRSKSYIEMCNKVKGHLVIKTSDHDLDEGPYSSSAAASPLSSPRSLPCSPSMQYAHCSEHILDVPHQETLTPMSELSSNHHKFLLNYFETTLKACKLCESLLTNTHQLRRNNSVIKKAIKLIKRVPISNLTSDQHHEVYKNLSSFASKNNPLSSMTPQRFHELHNTHVLLLQELTSQCRKTKRKSRFIKLIKWAFGSSLVMGCGALAVALLVLAMHAMVGTMAAAPGLILCSLCLFIMKKNRRKWKEQWLEGLAVKLDIAARGVYIMINDFDTMSRLVQRLNDEMEHRKFVAEICVRKGKNEMLKEVMREFQVQEGCFLEQLEELEKQIYLCFLDINRSRRLLVREMVKC</sequence>
<organism evidence="7 8">
    <name type="scientific">Handroanthus impetiginosus</name>
    <dbReference type="NCBI Taxonomy" id="429701"/>
    <lineage>
        <taxon>Eukaryota</taxon>
        <taxon>Viridiplantae</taxon>
        <taxon>Streptophyta</taxon>
        <taxon>Embryophyta</taxon>
        <taxon>Tracheophyta</taxon>
        <taxon>Spermatophyta</taxon>
        <taxon>Magnoliopsida</taxon>
        <taxon>eudicotyledons</taxon>
        <taxon>Gunneridae</taxon>
        <taxon>Pentapetalae</taxon>
        <taxon>asterids</taxon>
        <taxon>lamiids</taxon>
        <taxon>Lamiales</taxon>
        <taxon>Bignoniaceae</taxon>
        <taxon>Crescentiina</taxon>
        <taxon>Tabebuia alliance</taxon>
        <taxon>Handroanthus</taxon>
    </lineage>
</organism>
<evidence type="ECO:0000256" key="1">
    <source>
        <dbReference type="ARBA" id="ARBA00004370"/>
    </source>
</evidence>
<gene>
    <name evidence="7" type="ORF">CDL12_23357</name>
</gene>
<accession>A0A2G9GFY6</accession>
<reference evidence="8" key="1">
    <citation type="journal article" date="2018" name="Gigascience">
        <title>Genome assembly of the Pink Ipe (Handroanthus impetiginosus, Bignoniaceae), a highly valued, ecologically keystone Neotropical timber forest tree.</title>
        <authorList>
            <person name="Silva-Junior O.B."/>
            <person name="Grattapaglia D."/>
            <person name="Novaes E."/>
            <person name="Collevatti R.G."/>
        </authorList>
    </citation>
    <scope>NUCLEOTIDE SEQUENCE [LARGE SCALE GENOMIC DNA]</scope>
    <source>
        <strain evidence="8">cv. UFG-1</strain>
    </source>
</reference>
<dbReference type="Pfam" id="PF05055">
    <property type="entry name" value="DUF677"/>
    <property type="match status" value="1"/>
</dbReference>